<dbReference type="Proteomes" id="UP000694564">
    <property type="component" value="Chromosome 16"/>
</dbReference>
<accession>A0A8D2DGD2</accession>
<dbReference type="PANTHER" id="PTHR24092:SF78">
    <property type="entry name" value="PHOSPHOLIPID-TRANSPORTING ATPASE IK"/>
    <property type="match status" value="1"/>
</dbReference>
<feature type="compositionally biased region" description="Polar residues" evidence="4">
    <location>
        <begin position="346"/>
        <end position="361"/>
    </location>
</feature>
<evidence type="ECO:0000256" key="2">
    <source>
        <dbReference type="ARBA" id="ARBA00022723"/>
    </source>
</evidence>
<feature type="compositionally biased region" description="Low complexity" evidence="4">
    <location>
        <begin position="492"/>
        <end position="502"/>
    </location>
</feature>
<feature type="compositionally biased region" description="Polar residues" evidence="4">
    <location>
        <begin position="371"/>
        <end position="386"/>
    </location>
</feature>
<feature type="transmembrane region" description="Helical" evidence="5">
    <location>
        <begin position="171"/>
        <end position="197"/>
    </location>
</feature>
<keyword evidence="2" id="KW-0479">Metal-binding</keyword>
<dbReference type="Ensembl" id="ENSSVLT00005027635.1">
    <property type="protein sequence ID" value="ENSSVLP00005024861.1"/>
    <property type="gene ID" value="ENSSVLG00005019621.1"/>
</dbReference>
<name>A0A8D2DGD2_SCIVU</name>
<feature type="compositionally biased region" description="Basic and acidic residues" evidence="4">
    <location>
        <begin position="423"/>
        <end position="432"/>
    </location>
</feature>
<dbReference type="GO" id="GO:0007030">
    <property type="term" value="P:Golgi organization"/>
    <property type="evidence" value="ECO:0007669"/>
    <property type="project" value="TreeGrafter"/>
</dbReference>
<feature type="transmembrane region" description="Helical" evidence="5">
    <location>
        <begin position="143"/>
        <end position="164"/>
    </location>
</feature>
<dbReference type="GO" id="GO:0005886">
    <property type="term" value="C:plasma membrane"/>
    <property type="evidence" value="ECO:0007669"/>
    <property type="project" value="TreeGrafter"/>
</dbReference>
<evidence type="ECO:0000313" key="7">
    <source>
        <dbReference type="Ensembl" id="ENSSVLP00005024861.1"/>
    </source>
</evidence>
<dbReference type="AlphaFoldDB" id="A0A8D2DGD2"/>
<dbReference type="PANTHER" id="PTHR24092">
    <property type="entry name" value="PROBABLE PHOSPHOLIPID-TRANSPORTING ATPASE"/>
    <property type="match status" value="1"/>
</dbReference>
<dbReference type="GO" id="GO:0005802">
    <property type="term" value="C:trans-Golgi network"/>
    <property type="evidence" value="ECO:0007669"/>
    <property type="project" value="TreeGrafter"/>
</dbReference>
<comment type="subcellular location">
    <subcellularLocation>
        <location evidence="1">Membrane</location>
        <topology evidence="1">Multi-pass membrane protein</topology>
    </subcellularLocation>
</comment>
<evidence type="ECO:0000256" key="3">
    <source>
        <dbReference type="ARBA" id="ARBA00022842"/>
    </source>
</evidence>
<keyword evidence="5" id="KW-1133">Transmembrane helix</keyword>
<evidence type="ECO:0000313" key="8">
    <source>
        <dbReference type="Proteomes" id="UP000694564"/>
    </source>
</evidence>
<evidence type="ECO:0000256" key="5">
    <source>
        <dbReference type="SAM" id="Phobius"/>
    </source>
</evidence>
<feature type="region of interest" description="Disordered" evidence="4">
    <location>
        <begin position="293"/>
        <end position="502"/>
    </location>
</feature>
<keyword evidence="8" id="KW-1185">Reference proteome</keyword>
<evidence type="ECO:0000259" key="6">
    <source>
        <dbReference type="Pfam" id="PF16212"/>
    </source>
</evidence>
<keyword evidence="3" id="KW-0460">Magnesium</keyword>
<feature type="transmembrane region" description="Helical" evidence="5">
    <location>
        <begin position="217"/>
        <end position="240"/>
    </location>
</feature>
<protein>
    <recommendedName>
        <fullName evidence="6">P-type ATPase C-terminal domain-containing protein</fullName>
    </recommendedName>
</protein>
<keyword evidence="5" id="KW-0472">Membrane</keyword>
<dbReference type="GeneTree" id="ENSGT00940000160463"/>
<feature type="transmembrane region" description="Helical" evidence="5">
    <location>
        <begin position="108"/>
        <end position="131"/>
    </location>
</feature>
<dbReference type="GO" id="GO:0046872">
    <property type="term" value="F:metal ion binding"/>
    <property type="evidence" value="ECO:0007669"/>
    <property type="project" value="UniProtKB-KW"/>
</dbReference>
<dbReference type="InterPro" id="IPR032630">
    <property type="entry name" value="P_typ_ATPase_c"/>
</dbReference>
<reference evidence="7" key="2">
    <citation type="submission" date="2025-09" db="UniProtKB">
        <authorList>
            <consortium name="Ensembl"/>
        </authorList>
    </citation>
    <scope>IDENTIFICATION</scope>
</reference>
<dbReference type="OrthoDB" id="377733at2759"/>
<dbReference type="GO" id="GO:0045332">
    <property type="term" value="P:phospholipid translocation"/>
    <property type="evidence" value="ECO:0007669"/>
    <property type="project" value="TreeGrafter"/>
</dbReference>
<keyword evidence="5" id="KW-0812">Transmembrane</keyword>
<feature type="domain" description="P-type ATPase C-terminal" evidence="6">
    <location>
        <begin position="81"/>
        <end position="245"/>
    </location>
</feature>
<reference evidence="7" key="1">
    <citation type="submission" date="2025-08" db="UniProtKB">
        <authorList>
            <consortium name="Ensembl"/>
        </authorList>
    </citation>
    <scope>IDENTIFICATION</scope>
</reference>
<organism evidence="7 8">
    <name type="scientific">Sciurus vulgaris</name>
    <name type="common">Eurasian red squirrel</name>
    <dbReference type="NCBI Taxonomy" id="55149"/>
    <lineage>
        <taxon>Eukaryota</taxon>
        <taxon>Metazoa</taxon>
        <taxon>Chordata</taxon>
        <taxon>Craniata</taxon>
        <taxon>Vertebrata</taxon>
        <taxon>Euteleostomi</taxon>
        <taxon>Mammalia</taxon>
        <taxon>Eutheria</taxon>
        <taxon>Euarchontoglires</taxon>
        <taxon>Glires</taxon>
        <taxon>Rodentia</taxon>
        <taxon>Sciuromorpha</taxon>
        <taxon>Sciuridae</taxon>
        <taxon>Sciurinae</taxon>
        <taxon>Sciurini</taxon>
        <taxon>Sciurus</taxon>
    </lineage>
</organism>
<evidence type="ECO:0000256" key="1">
    <source>
        <dbReference type="ARBA" id="ARBA00004141"/>
    </source>
</evidence>
<evidence type="ECO:0000256" key="4">
    <source>
        <dbReference type="SAM" id="MobiDB-lite"/>
    </source>
</evidence>
<dbReference type="Pfam" id="PF16212">
    <property type="entry name" value="PhoLip_ATPase_C"/>
    <property type="match status" value="1"/>
</dbReference>
<proteinExistence type="predicted"/>
<dbReference type="GO" id="GO:0140326">
    <property type="term" value="F:ATPase-coupled intramembrane lipid transporter activity"/>
    <property type="evidence" value="ECO:0007669"/>
    <property type="project" value="TreeGrafter"/>
</dbReference>
<sequence length="502" mass="55044">MKAGSWPSSTCSTPPCQSSTLGSLSRWAGSGHLPTRVQVGGSRASACPRRSPLLGAGRGALCQPPLLWDPPRSAPLLWLGADVTAAESLLMPELYVAGQEDKLFNYWVFFQAVAHGTATSLVNFFVTLWVGHNSVGPSSFGDYQSFAVIVAVSGLLSITLEVILIIRYWTVLCLLTILLSLGSYVVMTYATQSLWLWKMAPKTFPFLFADRNVLAHPSNLLVILLNVSLNTLPVLAFRVIHKTLRKPCRKQEEETPSEDIAAVEPVPYLRREAPTRRSSYAFSHREGYAELITQGTILRPSPRSNSEEAYESLVPSDDELSPSSKESRSHTWKVSVLKRSGHQHQGRASSDDTQPYTTGSSCCAVEGPGSAQESRSFPENQSQFFTGPSWPSGRASESQSESPEGRPSFWTPFRKSWPNAWQKEPHPAKEETAPLPSKTQTSPAETLPPTVEESSLSEQPMEVEPWEVERQPSPMEWLPADAAEQPSPAPSGPFAAPQRLAS</sequence>